<proteinExistence type="predicted"/>
<comment type="caution">
    <text evidence="1">The sequence shown here is derived from an EMBL/GenBank/DDBJ whole genome shotgun (WGS) entry which is preliminary data.</text>
</comment>
<dbReference type="PANTHER" id="PTHR34061">
    <property type="entry name" value="PROTEIN, PUTATIVE-RELATED"/>
    <property type="match status" value="1"/>
</dbReference>
<organism evidence="1 2">
    <name type="scientific">Hibiscus sabdariffa</name>
    <name type="common">roselle</name>
    <dbReference type="NCBI Taxonomy" id="183260"/>
    <lineage>
        <taxon>Eukaryota</taxon>
        <taxon>Viridiplantae</taxon>
        <taxon>Streptophyta</taxon>
        <taxon>Embryophyta</taxon>
        <taxon>Tracheophyta</taxon>
        <taxon>Spermatophyta</taxon>
        <taxon>Magnoliopsida</taxon>
        <taxon>eudicotyledons</taxon>
        <taxon>Gunneridae</taxon>
        <taxon>Pentapetalae</taxon>
        <taxon>rosids</taxon>
        <taxon>malvids</taxon>
        <taxon>Malvales</taxon>
        <taxon>Malvaceae</taxon>
        <taxon>Malvoideae</taxon>
        <taxon>Hibiscus</taxon>
    </lineage>
</organism>
<accession>A0ABR2EUJ4</accession>
<sequence>MENNCSFISCDKIDRVASWVGTSMATAFFTSLERCSCINLSTADFDDDDESYYDRPLVLTNPLLPEEYETEPLTKSAP</sequence>
<dbReference type="EMBL" id="JBBPBM010000010">
    <property type="protein sequence ID" value="KAK8565695.1"/>
    <property type="molecule type" value="Genomic_DNA"/>
</dbReference>
<evidence type="ECO:0000313" key="2">
    <source>
        <dbReference type="Proteomes" id="UP001472677"/>
    </source>
</evidence>
<protein>
    <submittedName>
        <fullName evidence="1">Uncharacterized protein</fullName>
    </submittedName>
</protein>
<dbReference type="PANTHER" id="PTHR34061:SF11">
    <property type="entry name" value="PROTEIN, PUTATIVE-RELATED"/>
    <property type="match status" value="1"/>
</dbReference>
<name>A0ABR2EUJ4_9ROSI</name>
<gene>
    <name evidence="1" type="ORF">V6N12_059250</name>
</gene>
<evidence type="ECO:0000313" key="1">
    <source>
        <dbReference type="EMBL" id="KAK8565695.1"/>
    </source>
</evidence>
<keyword evidence="2" id="KW-1185">Reference proteome</keyword>
<reference evidence="1 2" key="1">
    <citation type="journal article" date="2024" name="G3 (Bethesda)">
        <title>Genome assembly of Hibiscus sabdariffa L. provides insights into metabolisms of medicinal natural products.</title>
        <authorList>
            <person name="Kim T."/>
        </authorList>
    </citation>
    <scope>NUCLEOTIDE SEQUENCE [LARGE SCALE GENOMIC DNA]</scope>
    <source>
        <strain evidence="1">TK-2024</strain>
        <tissue evidence="1">Old leaves</tissue>
    </source>
</reference>
<dbReference type="Proteomes" id="UP001472677">
    <property type="component" value="Unassembled WGS sequence"/>
</dbReference>